<feature type="transmembrane region" description="Helical" evidence="8">
    <location>
        <begin position="240"/>
        <end position="260"/>
    </location>
</feature>
<feature type="transmembrane region" description="Helical" evidence="8">
    <location>
        <begin position="181"/>
        <end position="203"/>
    </location>
</feature>
<evidence type="ECO:0000256" key="3">
    <source>
        <dbReference type="ARBA" id="ARBA00022692"/>
    </source>
</evidence>
<comment type="similarity">
    <text evidence="2">Belongs to the peptidase A22B family.</text>
</comment>
<dbReference type="SMART" id="SM00730">
    <property type="entry name" value="PSN"/>
    <property type="match status" value="1"/>
</dbReference>
<evidence type="ECO:0000256" key="2">
    <source>
        <dbReference type="ARBA" id="ARBA00006859"/>
    </source>
</evidence>
<keyword evidence="5 8" id="KW-1133">Transmembrane helix</keyword>
<sequence>MAVKNCETVIWRVVDFYVIITLILTYFKEVGGANYHYGVLAAESSSESKNFCIMYLEDFLPLPTVKQKEDFRPLLDQSNREFCDTPPPEYHPSFEEKVVLVRTSNCSVVSQAQVVQNLGGAGLLVTVPEENMSAVEGNSSLAQDINITVALISDSSVRQLENLSADVRVLLFAPDSFNVDFSLFIIWVVAVFTVAVGSCWSGLVKQSLHLKETTKLSGTEIEHHGKPQTPRESEESSMRITPILVAVFVLCMGAMLLLLYFFFDYLVYFIISLFVLASMVSVYSCLEPCMKRLSIGTCRLPPVNFLCFKGSLEVYQVVVFLFAVALTVSWVIIRKESYSWILQDILGIAFSINMLKSVRLPSLKICTILLVLLFFYDIFFVFITPFLTVKGESVMVEVATGGSSQEVLPMVLRVPHFNFDPMSVCYKQYSLLGFGDILVPGLLVAYCHGYDLLVGNRRVYFITTTVCYGLGLIITFFGLYLMRTPQPALLYLVPATLIPPILLGLVRKELSHIWNGYKYAGNEQDLATPPVEIVEPVPTVTNNENEENNPVFSREGSGASSEYTEYKNLLHS</sequence>
<dbReference type="GeneID" id="106468634"/>
<feature type="domain" description="PA" evidence="9">
    <location>
        <begin position="89"/>
        <end position="159"/>
    </location>
</feature>
<feature type="transmembrane region" description="Helical" evidence="8">
    <location>
        <begin position="429"/>
        <end position="447"/>
    </location>
</feature>
<evidence type="ECO:0000256" key="7">
    <source>
        <dbReference type="SAM" id="MobiDB-lite"/>
    </source>
</evidence>
<reference evidence="11" key="1">
    <citation type="submission" date="2025-08" db="UniProtKB">
        <authorList>
            <consortium name="RefSeq"/>
        </authorList>
    </citation>
    <scope>IDENTIFICATION</scope>
    <source>
        <tissue evidence="11">Muscle</tissue>
    </source>
</reference>
<dbReference type="InterPro" id="IPR006639">
    <property type="entry name" value="Preselin/SPP"/>
</dbReference>
<feature type="transmembrane region" description="Helical" evidence="8">
    <location>
        <begin position="9"/>
        <end position="27"/>
    </location>
</feature>
<dbReference type="Proteomes" id="UP000694941">
    <property type="component" value="Unplaced"/>
</dbReference>
<feature type="transmembrane region" description="Helical" evidence="8">
    <location>
        <begin position="266"/>
        <end position="286"/>
    </location>
</feature>
<feature type="transmembrane region" description="Helical" evidence="8">
    <location>
        <begin position="459"/>
        <end position="482"/>
    </location>
</feature>
<dbReference type="Pfam" id="PF04258">
    <property type="entry name" value="Peptidase_A22B"/>
    <property type="match status" value="1"/>
</dbReference>
<evidence type="ECO:0000313" key="11">
    <source>
        <dbReference type="RefSeq" id="XP_022252689.1"/>
    </source>
</evidence>
<dbReference type="InterPro" id="IPR007369">
    <property type="entry name" value="Peptidase_A22B_SPP"/>
</dbReference>
<dbReference type="Gene3D" id="3.50.30.30">
    <property type="match status" value="1"/>
</dbReference>
<feature type="transmembrane region" description="Helical" evidence="8">
    <location>
        <begin position="338"/>
        <end position="355"/>
    </location>
</feature>
<evidence type="ECO:0000256" key="6">
    <source>
        <dbReference type="ARBA" id="ARBA00023136"/>
    </source>
</evidence>
<evidence type="ECO:0000256" key="1">
    <source>
        <dbReference type="ARBA" id="ARBA00004127"/>
    </source>
</evidence>
<feature type="transmembrane region" description="Helical" evidence="8">
    <location>
        <begin position="367"/>
        <end position="387"/>
    </location>
</feature>
<keyword evidence="6 8" id="KW-0472">Membrane</keyword>
<protein>
    <submittedName>
        <fullName evidence="11">Signal peptide peptidase-like 2B isoform X2</fullName>
    </submittedName>
</protein>
<feature type="region of interest" description="Disordered" evidence="7">
    <location>
        <begin position="539"/>
        <end position="572"/>
    </location>
</feature>
<dbReference type="PANTHER" id="PTHR12174:SF103">
    <property type="entry name" value="INTRAMEMBRANE PROTEASE (IMPAS) FAMILY"/>
    <property type="match status" value="1"/>
</dbReference>
<evidence type="ECO:0000256" key="8">
    <source>
        <dbReference type="SAM" id="Phobius"/>
    </source>
</evidence>
<proteinExistence type="inferred from homology"/>
<keyword evidence="4" id="KW-0378">Hydrolase</keyword>
<keyword evidence="3 8" id="KW-0812">Transmembrane</keyword>
<feature type="transmembrane region" description="Helical" evidence="8">
    <location>
        <begin position="488"/>
        <end position="506"/>
    </location>
</feature>
<dbReference type="InterPro" id="IPR003137">
    <property type="entry name" value="PA_domain"/>
</dbReference>
<feature type="transmembrane region" description="Helical" evidence="8">
    <location>
        <begin position="314"/>
        <end position="332"/>
    </location>
</feature>
<name>A0ABM1T9Y3_LIMPO</name>
<dbReference type="PANTHER" id="PTHR12174">
    <property type="entry name" value="SIGNAL PEPTIDE PEPTIDASE"/>
    <property type="match status" value="1"/>
</dbReference>
<dbReference type="Pfam" id="PF02225">
    <property type="entry name" value="PA"/>
    <property type="match status" value="1"/>
</dbReference>
<dbReference type="RefSeq" id="XP_022252689.1">
    <property type="nucleotide sequence ID" value="XM_022396981.1"/>
</dbReference>
<organism evidence="10 11">
    <name type="scientific">Limulus polyphemus</name>
    <name type="common">Atlantic horseshoe crab</name>
    <dbReference type="NCBI Taxonomy" id="6850"/>
    <lineage>
        <taxon>Eukaryota</taxon>
        <taxon>Metazoa</taxon>
        <taxon>Ecdysozoa</taxon>
        <taxon>Arthropoda</taxon>
        <taxon>Chelicerata</taxon>
        <taxon>Merostomata</taxon>
        <taxon>Xiphosura</taxon>
        <taxon>Limulidae</taxon>
        <taxon>Limulus</taxon>
    </lineage>
</organism>
<evidence type="ECO:0000313" key="10">
    <source>
        <dbReference type="Proteomes" id="UP000694941"/>
    </source>
</evidence>
<comment type="subcellular location">
    <subcellularLocation>
        <location evidence="1">Endomembrane system</location>
        <topology evidence="1">Multi-pass membrane protein</topology>
    </subcellularLocation>
</comment>
<accession>A0ABM1T9Y3</accession>
<evidence type="ECO:0000259" key="9">
    <source>
        <dbReference type="Pfam" id="PF02225"/>
    </source>
</evidence>
<gene>
    <name evidence="11" type="primary">LOC106468634</name>
</gene>
<evidence type="ECO:0000256" key="5">
    <source>
        <dbReference type="ARBA" id="ARBA00022989"/>
    </source>
</evidence>
<feature type="compositionally biased region" description="Low complexity" evidence="7">
    <location>
        <begin position="539"/>
        <end position="551"/>
    </location>
</feature>
<keyword evidence="10" id="KW-1185">Reference proteome</keyword>
<evidence type="ECO:0000256" key="4">
    <source>
        <dbReference type="ARBA" id="ARBA00022801"/>
    </source>
</evidence>